<dbReference type="Proteomes" id="UP000786811">
    <property type="component" value="Unassembled WGS sequence"/>
</dbReference>
<name>A0A8J2E9N7_COTCN</name>
<feature type="compositionally biased region" description="Polar residues" evidence="1">
    <location>
        <begin position="1"/>
        <end position="11"/>
    </location>
</feature>
<evidence type="ECO:0000256" key="1">
    <source>
        <dbReference type="SAM" id="MobiDB-lite"/>
    </source>
</evidence>
<dbReference type="EMBL" id="CAJNRD030000073">
    <property type="protein sequence ID" value="CAG5070420.1"/>
    <property type="molecule type" value="Genomic_DNA"/>
</dbReference>
<feature type="compositionally biased region" description="Polar residues" evidence="1">
    <location>
        <begin position="38"/>
        <end position="62"/>
    </location>
</feature>
<feature type="region of interest" description="Disordered" evidence="1">
    <location>
        <begin position="1"/>
        <end position="62"/>
    </location>
</feature>
<evidence type="ECO:0000313" key="2">
    <source>
        <dbReference type="EMBL" id="CAG5070420.1"/>
    </source>
</evidence>
<evidence type="ECO:0000313" key="3">
    <source>
        <dbReference type="Proteomes" id="UP000786811"/>
    </source>
</evidence>
<accession>A0A8J2E9N7</accession>
<sequence length="62" mass="6681">AGDNIDNSESTASKRENLPQKMISGPTNKRGKGRMGNRTHNANSSSIQPLSEQNPPASNFKN</sequence>
<keyword evidence="3" id="KW-1185">Reference proteome</keyword>
<feature type="non-terminal residue" evidence="2">
    <location>
        <position position="1"/>
    </location>
</feature>
<organism evidence="2 3">
    <name type="scientific">Cotesia congregata</name>
    <name type="common">Parasitoid wasp</name>
    <name type="synonym">Apanteles congregatus</name>
    <dbReference type="NCBI Taxonomy" id="51543"/>
    <lineage>
        <taxon>Eukaryota</taxon>
        <taxon>Metazoa</taxon>
        <taxon>Ecdysozoa</taxon>
        <taxon>Arthropoda</taxon>
        <taxon>Hexapoda</taxon>
        <taxon>Insecta</taxon>
        <taxon>Pterygota</taxon>
        <taxon>Neoptera</taxon>
        <taxon>Endopterygota</taxon>
        <taxon>Hymenoptera</taxon>
        <taxon>Apocrita</taxon>
        <taxon>Ichneumonoidea</taxon>
        <taxon>Braconidae</taxon>
        <taxon>Microgastrinae</taxon>
        <taxon>Cotesia</taxon>
    </lineage>
</organism>
<gene>
    <name evidence="2" type="ORF">HICCMSTLAB_LOCUS9</name>
</gene>
<protein>
    <submittedName>
        <fullName evidence="2">Uncharacterized protein</fullName>
    </submittedName>
</protein>
<proteinExistence type="predicted"/>
<dbReference type="AlphaFoldDB" id="A0A8J2E9N7"/>
<comment type="caution">
    <text evidence="2">The sequence shown here is derived from an EMBL/GenBank/DDBJ whole genome shotgun (WGS) entry which is preliminary data.</text>
</comment>
<reference evidence="2" key="1">
    <citation type="submission" date="2021-04" db="EMBL/GenBank/DDBJ databases">
        <authorList>
            <person name="Chebbi M.A.C M."/>
        </authorList>
    </citation>
    <scope>NUCLEOTIDE SEQUENCE</scope>
</reference>